<reference evidence="2 3" key="1">
    <citation type="journal article" date="2018" name="Front. Plant Sci.">
        <title>Red Clover (Trifolium pratense) and Zigzag Clover (T. medium) - A Picture of Genomic Similarities and Differences.</title>
        <authorList>
            <person name="Dluhosova J."/>
            <person name="Istvanek J."/>
            <person name="Nedelnik J."/>
            <person name="Repkova J."/>
        </authorList>
    </citation>
    <scope>NUCLEOTIDE SEQUENCE [LARGE SCALE GENOMIC DNA]</scope>
    <source>
        <strain evidence="3">cv. 10/8</strain>
        <tissue evidence="2">Leaf</tissue>
    </source>
</reference>
<proteinExistence type="predicted"/>
<organism evidence="2 3">
    <name type="scientific">Trifolium medium</name>
    <dbReference type="NCBI Taxonomy" id="97028"/>
    <lineage>
        <taxon>Eukaryota</taxon>
        <taxon>Viridiplantae</taxon>
        <taxon>Streptophyta</taxon>
        <taxon>Embryophyta</taxon>
        <taxon>Tracheophyta</taxon>
        <taxon>Spermatophyta</taxon>
        <taxon>Magnoliopsida</taxon>
        <taxon>eudicotyledons</taxon>
        <taxon>Gunneridae</taxon>
        <taxon>Pentapetalae</taxon>
        <taxon>rosids</taxon>
        <taxon>fabids</taxon>
        <taxon>Fabales</taxon>
        <taxon>Fabaceae</taxon>
        <taxon>Papilionoideae</taxon>
        <taxon>50 kb inversion clade</taxon>
        <taxon>NPAAA clade</taxon>
        <taxon>Hologalegina</taxon>
        <taxon>IRL clade</taxon>
        <taxon>Trifolieae</taxon>
        <taxon>Trifolium</taxon>
    </lineage>
</organism>
<evidence type="ECO:0000313" key="2">
    <source>
        <dbReference type="EMBL" id="MCH86979.1"/>
    </source>
</evidence>
<evidence type="ECO:0000256" key="1">
    <source>
        <dbReference type="SAM" id="Phobius"/>
    </source>
</evidence>
<gene>
    <name evidence="2" type="ORF">A2U01_0007843</name>
</gene>
<accession>A0A392MIU0</accession>
<feature type="non-terminal residue" evidence="2">
    <location>
        <position position="134"/>
    </location>
</feature>
<dbReference type="AlphaFoldDB" id="A0A392MIU0"/>
<dbReference type="EMBL" id="LXQA010011296">
    <property type="protein sequence ID" value="MCH86979.1"/>
    <property type="molecule type" value="Genomic_DNA"/>
</dbReference>
<keyword evidence="1" id="KW-0472">Membrane</keyword>
<keyword evidence="1" id="KW-0812">Transmembrane</keyword>
<comment type="caution">
    <text evidence="2">The sequence shown here is derived from an EMBL/GenBank/DDBJ whole genome shotgun (WGS) entry which is preliminary data.</text>
</comment>
<name>A0A392MIU0_9FABA</name>
<protein>
    <submittedName>
        <fullName evidence="2">Uncharacterized protein</fullName>
    </submittedName>
</protein>
<keyword evidence="1" id="KW-1133">Transmembrane helix</keyword>
<sequence length="134" mass="15392">MVVTLSNLVTSLLCSILSAMINIMWRVIGKKYGKRVLRTKRVIFYGDYVGDVFQRVLQAAGLSSVMVSAACQQGRVATLFSSIWHNRNDKIWNDNARRPSQVGQAAFDHWNEWFVVHKMRSNDDHDVQHLSINR</sequence>
<feature type="transmembrane region" description="Helical" evidence="1">
    <location>
        <begin position="6"/>
        <end position="28"/>
    </location>
</feature>
<dbReference type="Proteomes" id="UP000265520">
    <property type="component" value="Unassembled WGS sequence"/>
</dbReference>
<evidence type="ECO:0000313" key="3">
    <source>
        <dbReference type="Proteomes" id="UP000265520"/>
    </source>
</evidence>
<keyword evidence="3" id="KW-1185">Reference proteome</keyword>